<name>A0A0N4T0A2_BRUPA</name>
<evidence type="ECO:0000313" key="3">
    <source>
        <dbReference type="Proteomes" id="UP000278627"/>
    </source>
</evidence>
<sequence length="74" mass="8578">CIIFRSSEPTRPEVINERRRLQNILCQLFPKQIVLTVMKAFPYENNPQELCSLIIAELQKDNGDRIPDNLLAIP</sequence>
<proteinExistence type="predicted"/>
<dbReference type="WBParaSite" id="BPAG_0000151801-mRNA-1">
    <property type="protein sequence ID" value="BPAG_0000151801-mRNA-1"/>
    <property type="gene ID" value="BPAG_0000151801"/>
</dbReference>
<evidence type="ECO:0000259" key="1">
    <source>
        <dbReference type="Pfam" id="PF18561"/>
    </source>
</evidence>
<dbReference type="EMBL" id="UZAD01000126">
    <property type="protein sequence ID" value="VDN82705.1"/>
    <property type="molecule type" value="Genomic_DNA"/>
</dbReference>
<dbReference type="AlphaFoldDB" id="A0A0N4T0A2"/>
<evidence type="ECO:0000313" key="2">
    <source>
        <dbReference type="EMBL" id="VDN82705.1"/>
    </source>
</evidence>
<evidence type="ECO:0000313" key="4">
    <source>
        <dbReference type="WBParaSite" id="BPAG_0000151801-mRNA-1"/>
    </source>
</evidence>
<accession>A0A0N4T0A2</accession>
<gene>
    <name evidence="2" type="ORF">BPAG_LOCUS1519</name>
</gene>
<keyword evidence="3" id="KW-1185">Reference proteome</keyword>
<reference evidence="2 3" key="2">
    <citation type="submission" date="2018-11" db="EMBL/GenBank/DDBJ databases">
        <authorList>
            <consortium name="Pathogen Informatics"/>
        </authorList>
    </citation>
    <scope>NUCLEOTIDE SEQUENCE [LARGE SCALE GENOMIC DNA]</scope>
</reference>
<dbReference type="Proteomes" id="UP000278627">
    <property type="component" value="Unassembled WGS sequence"/>
</dbReference>
<dbReference type="InterPro" id="IPR040757">
    <property type="entry name" value="Regnase_1/ZC3H12_C"/>
</dbReference>
<feature type="domain" description="Endoribonuclease Regnase 1/ZC3H12 C-terminal" evidence="1">
    <location>
        <begin position="17"/>
        <end position="57"/>
    </location>
</feature>
<protein>
    <submittedName>
        <fullName evidence="4">Regnase_1_C domain-containing protein</fullName>
    </submittedName>
</protein>
<dbReference type="Pfam" id="PF18561">
    <property type="entry name" value="Regnase_1_C"/>
    <property type="match status" value="1"/>
</dbReference>
<dbReference type="STRING" id="6280.A0A0N4T0A2"/>
<reference evidence="4" key="1">
    <citation type="submission" date="2017-02" db="UniProtKB">
        <authorList>
            <consortium name="WormBaseParasite"/>
        </authorList>
    </citation>
    <scope>IDENTIFICATION</scope>
</reference>
<organism evidence="4">
    <name type="scientific">Brugia pahangi</name>
    <name type="common">Filarial nematode worm</name>
    <dbReference type="NCBI Taxonomy" id="6280"/>
    <lineage>
        <taxon>Eukaryota</taxon>
        <taxon>Metazoa</taxon>
        <taxon>Ecdysozoa</taxon>
        <taxon>Nematoda</taxon>
        <taxon>Chromadorea</taxon>
        <taxon>Rhabditida</taxon>
        <taxon>Spirurina</taxon>
        <taxon>Spiruromorpha</taxon>
        <taxon>Filarioidea</taxon>
        <taxon>Onchocercidae</taxon>
        <taxon>Brugia</taxon>
    </lineage>
</organism>